<evidence type="ECO:0000313" key="2">
    <source>
        <dbReference type="EMBL" id="RKO91770.1"/>
    </source>
</evidence>
<dbReference type="EMBL" id="KZ994909">
    <property type="protein sequence ID" value="RKO91770.1"/>
    <property type="molecule type" value="Genomic_DNA"/>
</dbReference>
<feature type="compositionally biased region" description="Basic and acidic residues" evidence="1">
    <location>
        <begin position="9"/>
        <end position="19"/>
    </location>
</feature>
<evidence type="ECO:0000313" key="3">
    <source>
        <dbReference type="Proteomes" id="UP000269721"/>
    </source>
</evidence>
<organism evidence="2 3">
    <name type="scientific">Blyttiomyces helicus</name>
    <dbReference type="NCBI Taxonomy" id="388810"/>
    <lineage>
        <taxon>Eukaryota</taxon>
        <taxon>Fungi</taxon>
        <taxon>Fungi incertae sedis</taxon>
        <taxon>Chytridiomycota</taxon>
        <taxon>Chytridiomycota incertae sedis</taxon>
        <taxon>Chytridiomycetes</taxon>
        <taxon>Chytridiomycetes incertae sedis</taxon>
        <taxon>Blyttiomyces</taxon>
    </lineage>
</organism>
<sequence>MAFAFARIESPRERARFHPEPQVSAQLLPARPTSTLDNPTESSHHILSHRNVQLHHIHHPNRGRQILLRDRDDDPRHRSDAPSGSCRPHSVLHARARVLRDRRDCALVRNWASETGDLPECPMPVYVYAQGRPVYAGHVQSFTNFGASKELMESYGPAPQGLLAHPESVLKTATYDDFAIAFARNAEPAALAIATCNSIHRKAKPASRFLAAANSAKIASHRGAQGGRD</sequence>
<evidence type="ECO:0000256" key="1">
    <source>
        <dbReference type="SAM" id="MobiDB-lite"/>
    </source>
</evidence>
<gene>
    <name evidence="2" type="ORF">BDK51DRAFT_44375</name>
</gene>
<dbReference type="Proteomes" id="UP000269721">
    <property type="component" value="Unassembled WGS sequence"/>
</dbReference>
<dbReference type="AlphaFoldDB" id="A0A4P9WKR6"/>
<protein>
    <submittedName>
        <fullName evidence="2">Uncharacterized protein</fullName>
    </submittedName>
</protein>
<feature type="compositionally biased region" description="Polar residues" evidence="1">
    <location>
        <begin position="32"/>
        <end position="41"/>
    </location>
</feature>
<keyword evidence="3" id="KW-1185">Reference proteome</keyword>
<feature type="region of interest" description="Disordered" evidence="1">
    <location>
        <begin position="9"/>
        <end position="44"/>
    </location>
</feature>
<accession>A0A4P9WKR6</accession>
<name>A0A4P9WKR6_9FUNG</name>
<reference evidence="3" key="1">
    <citation type="journal article" date="2018" name="Nat. Microbiol.">
        <title>Leveraging single-cell genomics to expand the fungal tree of life.</title>
        <authorList>
            <person name="Ahrendt S.R."/>
            <person name="Quandt C.A."/>
            <person name="Ciobanu D."/>
            <person name="Clum A."/>
            <person name="Salamov A."/>
            <person name="Andreopoulos B."/>
            <person name="Cheng J.F."/>
            <person name="Woyke T."/>
            <person name="Pelin A."/>
            <person name="Henrissat B."/>
            <person name="Reynolds N.K."/>
            <person name="Benny G.L."/>
            <person name="Smith M.E."/>
            <person name="James T.Y."/>
            <person name="Grigoriev I.V."/>
        </authorList>
    </citation>
    <scope>NUCLEOTIDE SEQUENCE [LARGE SCALE GENOMIC DNA]</scope>
</reference>
<proteinExistence type="predicted"/>